<dbReference type="GO" id="GO:0070403">
    <property type="term" value="F:NAD+ binding"/>
    <property type="evidence" value="ECO:0007669"/>
    <property type="project" value="InterPro"/>
</dbReference>
<feature type="region of interest" description="Disordered" evidence="7">
    <location>
        <begin position="334"/>
        <end position="402"/>
    </location>
</feature>
<feature type="compositionally biased region" description="Polar residues" evidence="7">
    <location>
        <begin position="717"/>
        <end position="737"/>
    </location>
</feature>
<evidence type="ECO:0000313" key="9">
    <source>
        <dbReference type="EMBL" id="KAF8748672.1"/>
    </source>
</evidence>
<dbReference type="InterPro" id="IPR026591">
    <property type="entry name" value="Sirtuin_cat_small_dom_sf"/>
</dbReference>
<reference evidence="9" key="1">
    <citation type="submission" date="2020-09" db="EMBL/GenBank/DDBJ databases">
        <title>Comparative genome analyses of four rice-infecting Rhizoctonia solani isolates reveal extensive enrichment of homogalacturonan modification genes.</title>
        <authorList>
            <person name="Lee D.-Y."/>
            <person name="Jeon J."/>
            <person name="Kim K.-T."/>
            <person name="Cheong K."/>
            <person name="Song H."/>
            <person name="Choi G."/>
            <person name="Ko J."/>
            <person name="Opiyo S.O."/>
            <person name="Zuo S."/>
            <person name="Madhav S."/>
            <person name="Lee Y.-H."/>
            <person name="Wang G.-L."/>
        </authorList>
    </citation>
    <scope>NUCLEOTIDE SEQUENCE</scope>
    <source>
        <strain evidence="9">AG1-IA B2</strain>
    </source>
</reference>
<feature type="region of interest" description="Disordered" evidence="7">
    <location>
        <begin position="976"/>
        <end position="1005"/>
    </location>
</feature>
<evidence type="ECO:0000256" key="6">
    <source>
        <dbReference type="PROSITE-ProRule" id="PRU00236"/>
    </source>
</evidence>
<dbReference type="InterPro" id="IPR029035">
    <property type="entry name" value="DHS-like_NAD/FAD-binding_dom"/>
</dbReference>
<name>A0A8H7I4X3_9AGAM</name>
<feature type="region of interest" description="Disordered" evidence="7">
    <location>
        <begin position="1"/>
        <end position="21"/>
    </location>
</feature>
<feature type="region of interest" description="Disordered" evidence="7">
    <location>
        <begin position="633"/>
        <end position="749"/>
    </location>
</feature>
<keyword evidence="6" id="KW-0862">Zinc</keyword>
<dbReference type="Pfam" id="PF02146">
    <property type="entry name" value="SIR2"/>
    <property type="match status" value="1"/>
</dbReference>
<evidence type="ECO:0000259" key="8">
    <source>
        <dbReference type="PROSITE" id="PS50305"/>
    </source>
</evidence>
<evidence type="ECO:0000256" key="4">
    <source>
        <dbReference type="ARBA" id="ARBA00023027"/>
    </source>
</evidence>
<feature type="compositionally biased region" description="Low complexity" evidence="7">
    <location>
        <begin position="575"/>
        <end position="595"/>
    </location>
</feature>
<evidence type="ECO:0000256" key="1">
    <source>
        <dbReference type="ARBA" id="ARBA00004173"/>
    </source>
</evidence>
<keyword evidence="3" id="KW-0808">Transferase</keyword>
<evidence type="ECO:0000256" key="2">
    <source>
        <dbReference type="ARBA" id="ARBA00006924"/>
    </source>
</evidence>
<dbReference type="InterPro" id="IPR003000">
    <property type="entry name" value="Sirtuin"/>
</dbReference>
<dbReference type="Gene3D" id="3.30.1600.10">
    <property type="entry name" value="SIR2/SIRT2 'Small Domain"/>
    <property type="match status" value="1"/>
</dbReference>
<evidence type="ECO:0000256" key="7">
    <source>
        <dbReference type="SAM" id="MobiDB-lite"/>
    </source>
</evidence>
<keyword evidence="6" id="KW-0479">Metal-binding</keyword>
<feature type="active site" description="Proton acceptor" evidence="6">
    <location>
        <position position="168"/>
    </location>
</feature>
<proteinExistence type="inferred from homology"/>
<feature type="region of interest" description="Disordered" evidence="7">
    <location>
        <begin position="563"/>
        <end position="619"/>
    </location>
</feature>
<keyword evidence="5" id="KW-0496">Mitochondrion</keyword>
<dbReference type="CDD" id="cd01407">
    <property type="entry name" value="SIR2-fam"/>
    <property type="match status" value="1"/>
</dbReference>
<dbReference type="SUPFAM" id="SSF52467">
    <property type="entry name" value="DHS-like NAD/FAD-binding domain"/>
    <property type="match status" value="1"/>
</dbReference>
<dbReference type="GO" id="GO:0005634">
    <property type="term" value="C:nucleus"/>
    <property type="evidence" value="ECO:0007669"/>
    <property type="project" value="TreeGrafter"/>
</dbReference>
<feature type="binding site" evidence="6">
    <location>
        <position position="221"/>
    </location>
    <ligand>
        <name>Zn(2+)</name>
        <dbReference type="ChEBI" id="CHEBI:29105"/>
    </ligand>
</feature>
<keyword evidence="4" id="KW-0520">NAD</keyword>
<dbReference type="PANTHER" id="PTHR11085">
    <property type="entry name" value="NAD-DEPENDENT PROTEIN DEACYLASE SIRTUIN-5, MITOCHONDRIAL-RELATED"/>
    <property type="match status" value="1"/>
</dbReference>
<feature type="binding site" evidence="6">
    <location>
        <position position="176"/>
    </location>
    <ligand>
        <name>Zn(2+)</name>
        <dbReference type="ChEBI" id="CHEBI:29105"/>
    </ligand>
</feature>
<feature type="region of interest" description="Disordered" evidence="7">
    <location>
        <begin position="763"/>
        <end position="797"/>
    </location>
</feature>
<dbReference type="EMBL" id="JACYCF010000035">
    <property type="protein sequence ID" value="KAF8748672.1"/>
    <property type="molecule type" value="Genomic_DNA"/>
</dbReference>
<evidence type="ECO:0000256" key="5">
    <source>
        <dbReference type="ARBA" id="ARBA00023128"/>
    </source>
</evidence>
<dbReference type="GO" id="GO:0017136">
    <property type="term" value="F:histone deacetylase activity, NAD-dependent"/>
    <property type="evidence" value="ECO:0007669"/>
    <property type="project" value="TreeGrafter"/>
</dbReference>
<dbReference type="PANTHER" id="PTHR11085:SF8">
    <property type="entry name" value="NAD-DEPENDENT HISTONE DEACETYLASE HST3"/>
    <property type="match status" value="1"/>
</dbReference>
<sequence>MTQTVPLAHLHSSKPSAAESSSRKTLHGIALAVAKARRIVVVTGAGISCSSGIPDFRSSDGLYNLVKERYPDVVMKGRDLFDAALFRDPGSAAVFYTFMAELKTQIDSAHPAPVHDFLAMLDDKGKLLRSYTQNIDGLEERAGLGTQDLNTTSTTGSAGQRAKNVQLHGDIHRVRCTLCSASYPCSQDHIASFREGVPPDCPECIARSDARTARAARALKCGTLRPAIVLYDEPHPLGDHIGAVQTNDLGKKPDLLIVMGTSLKVHGLRLLVKSFAKAVHSSRPSPSTNSTTSYPYLYNVLFVNRTPPPPGEWTSIIDYHIQGDTDTWVTHVLGDRSRRKGQGRQRKGQGEKAKDGKAAKDKSVKGKDANATNAKTGKSKSKPPNSGSENQPPPSEIPKPSTRLTITLPKRKGLHAGIGKSPLHGTPARGTPVRQASLATPIRPGDIATPPPNPAHTFTPMRPAQKRPAPICSPFIHGSSATPLTGQFRIDAMFSRSPVPKRVVISSLSQGRPGASAPDPTLGTPTPGRVYGARIVKSPVQPTIGRSPGFVSGLLRGMSMPTRNEMEGVEGPGVSASTSTSASASESGIETTESEMGALASASESDAGMDTTDADDMPTQSLVGSVANAEVWNRGDFAMPSPVETNENESVGQDEEDEAEKEDDGDEAGEEAEKTIRLSQPADNTTVRILPSGATSKPASRTSTSTQASYTSSQVSRHSTQDSIFSAQGSQDTPASSQEEDPVFRSSQTVICAPGRLRQLRALQPRARQPPHSICRKQSPSRPLSRPPSPEAIPSRRYLGNVRPAPFTRAKTIGDGKTLFKKSNLTRFNRRFELVCPTRAVRSTSTRPSNSHSRQRLYHHHKRQTGCAHVFFGATTDVEADSGLDEDSSSEEDVPLASCPEYRLSSPYPVIPGHQAGSRPKSENYSCLAQVLLPGTTNLGNGIGLGLTGSENARTILLFFKGKEKQSDREMVIDVDPTTDEEAGLDGRSSSGPDQGAVAASPIQTRARRRLKEVAAAAAAPKRIKGLLARALGLPHDWPQ</sequence>
<protein>
    <submittedName>
        <fullName evidence="9">DHS-like NAD FAD-binding protein</fullName>
    </submittedName>
</protein>
<evidence type="ECO:0000256" key="3">
    <source>
        <dbReference type="ARBA" id="ARBA00022679"/>
    </source>
</evidence>
<gene>
    <name evidence="9" type="ORF">RHS01_10617</name>
</gene>
<comment type="subcellular location">
    <subcellularLocation>
        <location evidence="1">Mitochondrion</location>
    </subcellularLocation>
</comment>
<evidence type="ECO:0000313" key="10">
    <source>
        <dbReference type="Proteomes" id="UP000614334"/>
    </source>
</evidence>
<dbReference type="GO" id="GO:0005739">
    <property type="term" value="C:mitochondrion"/>
    <property type="evidence" value="ECO:0007669"/>
    <property type="project" value="UniProtKB-SubCell"/>
</dbReference>
<dbReference type="InterPro" id="IPR026590">
    <property type="entry name" value="Ssirtuin_cat_dom"/>
</dbReference>
<organism evidence="9 10">
    <name type="scientific">Rhizoctonia solani</name>
    <dbReference type="NCBI Taxonomy" id="456999"/>
    <lineage>
        <taxon>Eukaryota</taxon>
        <taxon>Fungi</taxon>
        <taxon>Dikarya</taxon>
        <taxon>Basidiomycota</taxon>
        <taxon>Agaricomycotina</taxon>
        <taxon>Agaricomycetes</taxon>
        <taxon>Cantharellales</taxon>
        <taxon>Ceratobasidiaceae</taxon>
        <taxon>Rhizoctonia</taxon>
    </lineage>
</organism>
<feature type="region of interest" description="Disordered" evidence="7">
    <location>
        <begin position="508"/>
        <end position="528"/>
    </location>
</feature>
<comment type="similarity">
    <text evidence="2">Belongs to the sirtuin family. Class I subfamily.</text>
</comment>
<accession>A0A8H7I4X3</accession>
<feature type="compositionally biased region" description="Low complexity" evidence="7">
    <location>
        <begin position="699"/>
        <end position="716"/>
    </location>
</feature>
<feature type="compositionally biased region" description="Polar residues" evidence="7">
    <location>
        <begin position="677"/>
        <end position="698"/>
    </location>
</feature>
<feature type="domain" description="Deacetylase sirtuin-type" evidence="8">
    <location>
        <begin position="19"/>
        <end position="351"/>
    </location>
</feature>
<feature type="compositionally biased region" description="Basic residues" evidence="7">
    <location>
        <begin position="337"/>
        <end position="347"/>
    </location>
</feature>
<comment type="caution">
    <text evidence="9">The sequence shown here is derived from an EMBL/GenBank/DDBJ whole genome shotgun (WGS) entry which is preliminary data.</text>
</comment>
<dbReference type="PROSITE" id="PS50305">
    <property type="entry name" value="SIRTUIN"/>
    <property type="match status" value="1"/>
</dbReference>
<dbReference type="InterPro" id="IPR050134">
    <property type="entry name" value="NAD-dep_sirtuin_deacylases"/>
</dbReference>
<dbReference type="AlphaFoldDB" id="A0A8H7I4X3"/>
<dbReference type="Gene3D" id="3.40.50.1220">
    <property type="entry name" value="TPP-binding domain"/>
    <property type="match status" value="1"/>
</dbReference>
<feature type="binding site" evidence="6">
    <location>
        <position position="179"/>
    </location>
    <ligand>
        <name>Zn(2+)</name>
        <dbReference type="ChEBI" id="CHEBI:29105"/>
    </ligand>
</feature>
<dbReference type="GO" id="GO:0046872">
    <property type="term" value="F:metal ion binding"/>
    <property type="evidence" value="ECO:0007669"/>
    <property type="project" value="UniProtKB-KW"/>
</dbReference>
<feature type="compositionally biased region" description="Basic and acidic residues" evidence="7">
    <location>
        <begin position="348"/>
        <end position="368"/>
    </location>
</feature>
<dbReference type="Proteomes" id="UP000614334">
    <property type="component" value="Unassembled WGS sequence"/>
</dbReference>
<feature type="binding site" evidence="6">
    <location>
        <position position="201"/>
    </location>
    <ligand>
        <name>Zn(2+)</name>
        <dbReference type="ChEBI" id="CHEBI:29105"/>
    </ligand>
</feature>
<feature type="compositionally biased region" description="Acidic residues" evidence="7">
    <location>
        <begin position="652"/>
        <end position="670"/>
    </location>
</feature>